<gene>
    <name evidence="4" type="ORF">PVAND_016708</name>
</gene>
<dbReference type="AlphaFoldDB" id="A0A9J6BH49"/>
<dbReference type="Pfam" id="PF00685">
    <property type="entry name" value="Sulfotransfer_1"/>
    <property type="match status" value="1"/>
</dbReference>
<comment type="caution">
    <text evidence="4">The sequence shown here is derived from an EMBL/GenBank/DDBJ whole genome shotgun (WGS) entry which is preliminary data.</text>
</comment>
<dbReference type="Proteomes" id="UP001107558">
    <property type="component" value="Chromosome 4"/>
</dbReference>
<dbReference type="Gene3D" id="3.40.50.300">
    <property type="entry name" value="P-loop containing nucleotide triphosphate hydrolases"/>
    <property type="match status" value="1"/>
</dbReference>
<dbReference type="GO" id="GO:0008146">
    <property type="term" value="F:sulfotransferase activity"/>
    <property type="evidence" value="ECO:0007669"/>
    <property type="project" value="InterPro"/>
</dbReference>
<evidence type="ECO:0000313" key="4">
    <source>
        <dbReference type="EMBL" id="KAG5668782.1"/>
    </source>
</evidence>
<name>A0A9J6BH49_POLVA</name>
<proteinExistence type="inferred from homology"/>
<evidence type="ECO:0000256" key="2">
    <source>
        <dbReference type="ARBA" id="ARBA00022679"/>
    </source>
</evidence>
<evidence type="ECO:0000256" key="1">
    <source>
        <dbReference type="ARBA" id="ARBA00005771"/>
    </source>
</evidence>
<evidence type="ECO:0000259" key="3">
    <source>
        <dbReference type="Pfam" id="PF00685"/>
    </source>
</evidence>
<sequence length="322" mass="38985">MFEIVEINDKIIRKVMTSAISDYVDIIDKNNSKNHCVLIKKYAHTCAENIKNFKVYDDDIWVVTFPKSGTTWTQEMVWLINNNLDYEKALNTDLQTRFPFIELEGIIELPGFHTIKNCEKLQRPRHIKSHLPPFLLPNQLWTIKPKIIYTCRNPKDVAVSYYHHYRHLQGYTGTREDFFNAFLEDKVLHSPMNENVLEFWKLSKENKNVLFLFYEDMKRNLELEIRKVARFLRKKYNQDQIDKLFEHLSFESMKKNPMCNFEENVNFIKKIYKHVTINENFQFIREGEIGSYKKEMNEEEIRKFDEYMDYFEFKEHGFEYKS</sequence>
<dbReference type="InterPro" id="IPR027417">
    <property type="entry name" value="P-loop_NTPase"/>
</dbReference>
<keyword evidence="5" id="KW-1185">Reference proteome</keyword>
<reference evidence="4" key="1">
    <citation type="submission" date="2021-03" db="EMBL/GenBank/DDBJ databases">
        <title>Chromosome level genome of the anhydrobiotic midge Polypedilum vanderplanki.</title>
        <authorList>
            <person name="Yoshida Y."/>
            <person name="Kikawada T."/>
            <person name="Gusev O."/>
        </authorList>
    </citation>
    <scope>NUCLEOTIDE SEQUENCE</scope>
    <source>
        <strain evidence="4">NIAS01</strain>
        <tissue evidence="4">Whole body or cell culture</tissue>
    </source>
</reference>
<feature type="domain" description="Sulfotransferase" evidence="3">
    <location>
        <begin position="57"/>
        <end position="309"/>
    </location>
</feature>
<protein>
    <recommendedName>
        <fullName evidence="3">Sulfotransferase domain-containing protein</fullName>
    </recommendedName>
</protein>
<evidence type="ECO:0000313" key="5">
    <source>
        <dbReference type="Proteomes" id="UP001107558"/>
    </source>
</evidence>
<dbReference type="SUPFAM" id="SSF52540">
    <property type="entry name" value="P-loop containing nucleoside triphosphate hydrolases"/>
    <property type="match status" value="1"/>
</dbReference>
<organism evidence="4 5">
    <name type="scientific">Polypedilum vanderplanki</name>
    <name type="common">Sleeping chironomid midge</name>
    <dbReference type="NCBI Taxonomy" id="319348"/>
    <lineage>
        <taxon>Eukaryota</taxon>
        <taxon>Metazoa</taxon>
        <taxon>Ecdysozoa</taxon>
        <taxon>Arthropoda</taxon>
        <taxon>Hexapoda</taxon>
        <taxon>Insecta</taxon>
        <taxon>Pterygota</taxon>
        <taxon>Neoptera</taxon>
        <taxon>Endopterygota</taxon>
        <taxon>Diptera</taxon>
        <taxon>Nematocera</taxon>
        <taxon>Chironomoidea</taxon>
        <taxon>Chironomidae</taxon>
        <taxon>Chironominae</taxon>
        <taxon>Polypedilum</taxon>
        <taxon>Polypedilum</taxon>
    </lineage>
</organism>
<dbReference type="InterPro" id="IPR000863">
    <property type="entry name" value="Sulfotransferase_dom"/>
</dbReference>
<dbReference type="OrthoDB" id="205623at2759"/>
<keyword evidence="2" id="KW-0808">Transferase</keyword>
<dbReference type="PANTHER" id="PTHR11783">
    <property type="entry name" value="SULFOTRANSFERASE SULT"/>
    <property type="match status" value="1"/>
</dbReference>
<accession>A0A9J6BH49</accession>
<dbReference type="EMBL" id="JADBJN010000004">
    <property type="protein sequence ID" value="KAG5668782.1"/>
    <property type="molecule type" value="Genomic_DNA"/>
</dbReference>
<comment type="similarity">
    <text evidence="1">Belongs to the sulfotransferase 1 family.</text>
</comment>